<dbReference type="EMBL" id="PDUD01000028">
    <property type="protein sequence ID" value="PHN03883.1"/>
    <property type="molecule type" value="Genomic_DNA"/>
</dbReference>
<name>A0A2D0N813_FLAN2</name>
<proteinExistence type="predicted"/>
<organism evidence="1 2">
    <name type="scientific">Flavilitoribacter nigricans (strain ATCC 23147 / DSM 23189 / NBRC 102662 / NCIMB 1420 / SS-2)</name>
    <name type="common">Lewinella nigricans</name>
    <dbReference type="NCBI Taxonomy" id="1122177"/>
    <lineage>
        <taxon>Bacteria</taxon>
        <taxon>Pseudomonadati</taxon>
        <taxon>Bacteroidota</taxon>
        <taxon>Saprospiria</taxon>
        <taxon>Saprospirales</taxon>
        <taxon>Lewinellaceae</taxon>
        <taxon>Flavilitoribacter</taxon>
    </lineage>
</organism>
<evidence type="ECO:0000313" key="1">
    <source>
        <dbReference type="EMBL" id="PHN03883.1"/>
    </source>
</evidence>
<sequence>MEFRRILLMITLLFLFSHSGFSQLDRVSGFWKGTFTCPKTGEDIEIELQLVTSPRENGKKDRNYVLGAARGSGKQRINDRLYDFQFNSFVHKDNSITARIYRLTEEKQKDPDPSLGQDVILLLEKRNGKYVMTGNWVYQDDASRDCARGNITLERTRSTIRP</sequence>
<gene>
    <name evidence="1" type="ORF">CRP01_23705</name>
</gene>
<dbReference type="Proteomes" id="UP000223913">
    <property type="component" value="Unassembled WGS sequence"/>
</dbReference>
<accession>A0A2D0N813</accession>
<reference evidence="1 2" key="1">
    <citation type="submission" date="2017-10" db="EMBL/GenBank/DDBJ databases">
        <title>The draft genome sequence of Lewinella nigricans NBRC 102662.</title>
        <authorList>
            <person name="Wang K."/>
        </authorList>
    </citation>
    <scope>NUCLEOTIDE SEQUENCE [LARGE SCALE GENOMIC DNA]</scope>
    <source>
        <strain evidence="1 2">NBRC 102662</strain>
    </source>
</reference>
<dbReference type="AlphaFoldDB" id="A0A2D0N813"/>
<comment type="caution">
    <text evidence="1">The sequence shown here is derived from an EMBL/GenBank/DDBJ whole genome shotgun (WGS) entry which is preliminary data.</text>
</comment>
<evidence type="ECO:0000313" key="2">
    <source>
        <dbReference type="Proteomes" id="UP000223913"/>
    </source>
</evidence>
<keyword evidence="2" id="KW-1185">Reference proteome</keyword>
<protein>
    <submittedName>
        <fullName evidence="1">Uncharacterized protein</fullName>
    </submittedName>
</protein>
<dbReference type="RefSeq" id="WP_099152596.1">
    <property type="nucleotide sequence ID" value="NZ_PDUD01000028.1"/>
</dbReference>